<organism evidence="5 6">
    <name type="scientific">Spirodela intermedia</name>
    <name type="common">Intermediate duckweed</name>
    <dbReference type="NCBI Taxonomy" id="51605"/>
    <lineage>
        <taxon>Eukaryota</taxon>
        <taxon>Viridiplantae</taxon>
        <taxon>Streptophyta</taxon>
        <taxon>Embryophyta</taxon>
        <taxon>Tracheophyta</taxon>
        <taxon>Spermatophyta</taxon>
        <taxon>Magnoliopsida</taxon>
        <taxon>Liliopsida</taxon>
        <taxon>Araceae</taxon>
        <taxon>Lemnoideae</taxon>
        <taxon>Spirodela</taxon>
    </lineage>
</organism>
<dbReference type="InterPro" id="IPR002885">
    <property type="entry name" value="PPR_rpt"/>
</dbReference>
<evidence type="ECO:0000256" key="2">
    <source>
        <dbReference type="ARBA" id="ARBA00022737"/>
    </source>
</evidence>
<name>A0A7I8L372_SPIIN</name>
<dbReference type="Gene3D" id="1.25.40.10">
    <property type="entry name" value="Tetratricopeptide repeat domain"/>
    <property type="match status" value="3"/>
</dbReference>
<feature type="repeat" description="PPR" evidence="3">
    <location>
        <begin position="271"/>
        <end position="305"/>
    </location>
</feature>
<dbReference type="InterPro" id="IPR011990">
    <property type="entry name" value="TPR-like_helical_dom_sf"/>
</dbReference>
<feature type="region of interest" description="Disordered" evidence="4">
    <location>
        <begin position="34"/>
        <end position="62"/>
    </location>
</feature>
<feature type="repeat" description="PPR" evidence="3">
    <location>
        <begin position="166"/>
        <end position="200"/>
    </location>
</feature>
<evidence type="ECO:0000256" key="4">
    <source>
        <dbReference type="SAM" id="MobiDB-lite"/>
    </source>
</evidence>
<evidence type="ECO:0000256" key="1">
    <source>
        <dbReference type="ARBA" id="ARBA00007626"/>
    </source>
</evidence>
<evidence type="ECO:0000256" key="3">
    <source>
        <dbReference type="PROSITE-ProRule" id="PRU00708"/>
    </source>
</evidence>
<dbReference type="OrthoDB" id="185373at2759"/>
<proteinExistence type="inferred from homology"/>
<keyword evidence="2" id="KW-0677">Repeat</keyword>
<dbReference type="AlphaFoldDB" id="A0A7I8L372"/>
<dbReference type="NCBIfam" id="TIGR00756">
    <property type="entry name" value="PPR"/>
    <property type="match status" value="6"/>
</dbReference>
<feature type="repeat" description="PPR" evidence="3">
    <location>
        <begin position="236"/>
        <end position="270"/>
    </location>
</feature>
<comment type="similarity">
    <text evidence="1">Belongs to the PPR family. P subfamily.</text>
</comment>
<feature type="repeat" description="PPR" evidence="3">
    <location>
        <begin position="499"/>
        <end position="533"/>
    </location>
</feature>
<accession>A0A7I8L372</accession>
<protein>
    <submittedName>
        <fullName evidence="5">Uncharacterized protein</fullName>
    </submittedName>
</protein>
<dbReference type="Pfam" id="PF13041">
    <property type="entry name" value="PPR_2"/>
    <property type="match status" value="2"/>
</dbReference>
<dbReference type="Proteomes" id="UP000663760">
    <property type="component" value="Chromosome 10"/>
</dbReference>
<feature type="compositionally biased region" description="Basic and acidic residues" evidence="4">
    <location>
        <begin position="50"/>
        <end position="62"/>
    </location>
</feature>
<dbReference type="PANTHER" id="PTHR47447:SF27">
    <property type="entry name" value="PENTACOTRIPEPTIDE-REPEAT REGION OF PRORP DOMAIN-CONTAINING PROTEIN"/>
    <property type="match status" value="1"/>
</dbReference>
<evidence type="ECO:0000313" key="6">
    <source>
        <dbReference type="Proteomes" id="UP000663760"/>
    </source>
</evidence>
<dbReference type="PANTHER" id="PTHR47447">
    <property type="entry name" value="OS03G0856100 PROTEIN"/>
    <property type="match status" value="1"/>
</dbReference>
<dbReference type="EMBL" id="LR746273">
    <property type="protein sequence ID" value="CAA7404252.1"/>
    <property type="molecule type" value="Genomic_DNA"/>
</dbReference>
<evidence type="ECO:0000313" key="5">
    <source>
        <dbReference type="EMBL" id="CAA7404252.1"/>
    </source>
</evidence>
<feature type="repeat" description="PPR" evidence="3">
    <location>
        <begin position="131"/>
        <end position="165"/>
    </location>
</feature>
<dbReference type="Pfam" id="PF13812">
    <property type="entry name" value="PPR_3"/>
    <property type="match status" value="1"/>
</dbReference>
<reference evidence="5" key="1">
    <citation type="submission" date="2020-02" db="EMBL/GenBank/DDBJ databases">
        <authorList>
            <person name="Scholz U."/>
            <person name="Mascher M."/>
            <person name="Fiebig A."/>
        </authorList>
    </citation>
    <scope>NUCLEOTIDE SEQUENCE</scope>
</reference>
<sequence length="588" mass="65010">MPVAFAGDVAAIGRAARKIYSSWIHSLPQLRPRAGSKVSKRSLAGNPRNRGGDGGKPEKEAPKASYMRNTIAGVSRILRSSTWEEALGELRGLPIKWDSYTVNQVLKSHPPMEKAWLFFLWVAQVRGFKHDHFTYTTMLDIFGEAGRISSMEFMFREMEEKGLRIDASTYTSALHWYAKAGDLEASLRLWEEMRRTGCDPTVVSYTAFMKVLFDHGRPREASAIYREMIEARLSPTCHTYTVLINHLAGSGKFDAALGVMNRMRKAGVEPDKATCNILVQKCSKLGETAAMFEVLRYMRENSLVLRLPIFLEALECLRKAGESDRLLREVNPHLSSVGSGVMGGSTPDLAINDVNSCIDRGIINILLCKRNFAAINLMLEGIILLKMELGAELNAAIIQASCRSQSLSTALLAFQLSVQLGQRLERHVYLSLVGPLMRSSRFQEALKITEEMASKGHSLGAYLASVLTLRLGRAGKPAIATELFSSAASSASSSPADRNTLTYTALLHAHLQSMEVEKGLEIFSQMREEGVPVAAGTYEVLISGLEMAGRNTDAEFFRKERRRLQRCHSEGVAVPVEESLCNFFFAGG</sequence>
<feature type="repeat" description="PPR" evidence="3">
    <location>
        <begin position="201"/>
        <end position="235"/>
    </location>
</feature>
<keyword evidence="6" id="KW-1185">Reference proteome</keyword>
<dbReference type="PROSITE" id="PS51375">
    <property type="entry name" value="PPR"/>
    <property type="match status" value="6"/>
</dbReference>
<gene>
    <name evidence="5" type="ORF">SI8410_10014930</name>
</gene>